<comment type="caution">
    <text evidence="2">The sequence shown here is derived from an EMBL/GenBank/DDBJ whole genome shotgun (WGS) entry which is preliminary data.</text>
</comment>
<protein>
    <submittedName>
        <fullName evidence="2">Uncharacterized protein</fullName>
    </submittedName>
</protein>
<dbReference type="Proteomes" id="UP000266841">
    <property type="component" value="Unassembled WGS sequence"/>
</dbReference>
<evidence type="ECO:0000256" key="1">
    <source>
        <dbReference type="SAM" id="MobiDB-lite"/>
    </source>
</evidence>
<proteinExistence type="predicted"/>
<gene>
    <name evidence="2" type="ORF">THAOC_04905</name>
</gene>
<evidence type="ECO:0000313" key="3">
    <source>
        <dbReference type="Proteomes" id="UP000266841"/>
    </source>
</evidence>
<name>K0T430_THAOC</name>
<sequence length="154" mass="16431">MIFVDEVTVDVPDVRLLEVDECGPAQLVLEVPVRADDADGPLGPASRRWRARRGFMPDVKRFAWGSASGGLAARIGRANGHPPERGRVLLLVASFRLIWFGFRPAELPSRGRRPPPSSASRRRSSIIDSTADRQSDAGPGPGLVASLGPAAGVS</sequence>
<feature type="region of interest" description="Disordered" evidence="1">
    <location>
        <begin position="106"/>
        <end position="154"/>
    </location>
</feature>
<reference evidence="2 3" key="1">
    <citation type="journal article" date="2012" name="Genome Biol.">
        <title>Genome and low-iron response of an oceanic diatom adapted to chronic iron limitation.</title>
        <authorList>
            <person name="Lommer M."/>
            <person name="Specht M."/>
            <person name="Roy A.S."/>
            <person name="Kraemer L."/>
            <person name="Andreson R."/>
            <person name="Gutowska M.A."/>
            <person name="Wolf J."/>
            <person name="Bergner S.V."/>
            <person name="Schilhabel M.B."/>
            <person name="Klostermeier U.C."/>
            <person name="Beiko R.G."/>
            <person name="Rosenstiel P."/>
            <person name="Hippler M."/>
            <person name="Laroche J."/>
        </authorList>
    </citation>
    <scope>NUCLEOTIDE SEQUENCE [LARGE SCALE GENOMIC DNA]</scope>
    <source>
        <strain evidence="2 3">CCMP1005</strain>
    </source>
</reference>
<dbReference type="AlphaFoldDB" id="K0T430"/>
<accession>K0T430</accession>
<evidence type="ECO:0000313" key="2">
    <source>
        <dbReference type="EMBL" id="EJK73468.1"/>
    </source>
</evidence>
<organism evidence="2 3">
    <name type="scientific">Thalassiosira oceanica</name>
    <name type="common">Marine diatom</name>
    <dbReference type="NCBI Taxonomy" id="159749"/>
    <lineage>
        <taxon>Eukaryota</taxon>
        <taxon>Sar</taxon>
        <taxon>Stramenopiles</taxon>
        <taxon>Ochrophyta</taxon>
        <taxon>Bacillariophyta</taxon>
        <taxon>Coscinodiscophyceae</taxon>
        <taxon>Thalassiosirophycidae</taxon>
        <taxon>Thalassiosirales</taxon>
        <taxon>Thalassiosiraceae</taxon>
        <taxon>Thalassiosira</taxon>
    </lineage>
</organism>
<dbReference type="EMBL" id="AGNL01004469">
    <property type="protein sequence ID" value="EJK73468.1"/>
    <property type="molecule type" value="Genomic_DNA"/>
</dbReference>
<keyword evidence="3" id="KW-1185">Reference proteome</keyword>